<dbReference type="GO" id="GO:0019634">
    <property type="term" value="P:organic phosphonate metabolic process"/>
    <property type="evidence" value="ECO:0007669"/>
    <property type="project" value="InterPro"/>
</dbReference>
<dbReference type="PIRSF" id="PIRSF020680">
    <property type="entry name" value="PhnH"/>
    <property type="match status" value="1"/>
</dbReference>
<dbReference type="Proteomes" id="UP000252582">
    <property type="component" value="Unassembled WGS sequence"/>
</dbReference>
<name>A0A6I7HK99_9HYPH</name>
<dbReference type="Pfam" id="PF05845">
    <property type="entry name" value="PhnH"/>
    <property type="match status" value="1"/>
</dbReference>
<accession>A0A6I7HK99</accession>
<keyword evidence="2" id="KW-1185">Reference proteome</keyword>
<proteinExistence type="predicted"/>
<reference evidence="1 2" key="1">
    <citation type="submission" date="2018-07" db="EMBL/GenBank/DDBJ databases">
        <title>Genomic Encyclopedia of Type Strains, Phase IV (KMG-IV): sequencing the most valuable type-strain genomes for metagenomic binning, comparative biology and taxonomic classification.</title>
        <authorList>
            <person name="Goeker M."/>
        </authorList>
    </citation>
    <scope>NUCLEOTIDE SEQUENCE [LARGE SCALE GENOMIC DNA]</scope>
    <source>
        <strain evidence="1 2">DSM 25528</strain>
    </source>
</reference>
<dbReference type="InterPro" id="IPR008772">
    <property type="entry name" value="Phosphonate_metab_PhnH"/>
</dbReference>
<dbReference type="InterPro" id="IPR038058">
    <property type="entry name" value="PhnH-like_sp"/>
</dbReference>
<dbReference type="SUPFAM" id="SSF159709">
    <property type="entry name" value="PhnH-like"/>
    <property type="match status" value="1"/>
</dbReference>
<organism evidence="1 2">
    <name type="scientific">Ciceribacter lividus</name>
    <dbReference type="NCBI Taxonomy" id="1197950"/>
    <lineage>
        <taxon>Bacteria</taxon>
        <taxon>Pseudomonadati</taxon>
        <taxon>Pseudomonadota</taxon>
        <taxon>Alphaproteobacteria</taxon>
        <taxon>Hyphomicrobiales</taxon>
        <taxon>Rhizobiaceae</taxon>
        <taxon>Ciceribacter</taxon>
    </lineage>
</organism>
<comment type="caution">
    <text evidence="1">The sequence shown here is derived from an EMBL/GenBank/DDBJ whole genome shotgun (WGS) entry which is preliminary data.</text>
</comment>
<dbReference type="AlphaFoldDB" id="A0A6I7HK99"/>
<dbReference type="RefSeq" id="WP_114363773.1">
    <property type="nucleotide sequence ID" value="NZ_QPIX01000007.1"/>
</dbReference>
<gene>
    <name evidence="1" type="ORF">DFR48_107232</name>
</gene>
<sequence>MTLRTEALTGGYIDPVHDAQSTFRMLMDGMARPGTTKTIVPPVEPPAPLGSAAGAIALALCDNDTPVWLSASMAKSLIAEWIGFHTGAPVTREKSEARFAFFGAGSPVASFGLFALGSQEYPDRSTTVIIEIAGLERGPRLTLTGPGIRESVEIAPVGLPDMFLRQWADNRALFPRGIDVVLTAGRQFLCLPRTCNISTGEI</sequence>
<protein>
    <submittedName>
        <fullName evidence="1">Alpha-D-ribose 1-methylphosphonate 5-triphosphate synthase subunit PhnH</fullName>
    </submittedName>
</protein>
<dbReference type="EMBL" id="QPIX01000007">
    <property type="protein sequence ID" value="RCW23360.1"/>
    <property type="molecule type" value="Genomic_DNA"/>
</dbReference>
<dbReference type="Gene3D" id="3.40.50.11310">
    <property type="entry name" value="Bacterial phosphonate metabolism protein PhnH"/>
    <property type="match status" value="1"/>
</dbReference>
<evidence type="ECO:0000313" key="2">
    <source>
        <dbReference type="Proteomes" id="UP000252582"/>
    </source>
</evidence>
<evidence type="ECO:0000313" key="1">
    <source>
        <dbReference type="EMBL" id="RCW23360.1"/>
    </source>
</evidence>
<dbReference type="NCBIfam" id="TIGR03292">
    <property type="entry name" value="PhnH_redo"/>
    <property type="match status" value="1"/>
</dbReference>